<evidence type="ECO:0000313" key="2">
    <source>
        <dbReference type="EMBL" id="MBL6077805.1"/>
    </source>
</evidence>
<dbReference type="InterPro" id="IPR000845">
    <property type="entry name" value="Nucleoside_phosphorylase_d"/>
</dbReference>
<gene>
    <name evidence="2" type="ORF">JMJ56_07300</name>
</gene>
<organism evidence="2 3">
    <name type="scientific">Belnapia arida</name>
    <dbReference type="NCBI Taxonomy" id="2804533"/>
    <lineage>
        <taxon>Bacteria</taxon>
        <taxon>Pseudomonadati</taxon>
        <taxon>Pseudomonadota</taxon>
        <taxon>Alphaproteobacteria</taxon>
        <taxon>Acetobacterales</taxon>
        <taxon>Roseomonadaceae</taxon>
        <taxon>Belnapia</taxon>
    </lineage>
</organism>
<dbReference type="PANTHER" id="PTHR46832:SF1">
    <property type="entry name" value="5'-METHYLTHIOADENOSINE_S-ADENOSYLHOMOCYSTEINE NUCLEOSIDASE"/>
    <property type="match status" value="1"/>
</dbReference>
<dbReference type="PANTHER" id="PTHR46832">
    <property type="entry name" value="5'-METHYLTHIOADENOSINE/S-ADENOSYLHOMOCYSTEINE NUCLEOSIDASE"/>
    <property type="match status" value="1"/>
</dbReference>
<dbReference type="SUPFAM" id="SSF53167">
    <property type="entry name" value="Purine and uridine phosphorylases"/>
    <property type="match status" value="1"/>
</dbReference>
<accession>A0ABS1TZY4</accession>
<evidence type="ECO:0000259" key="1">
    <source>
        <dbReference type="Pfam" id="PF01048"/>
    </source>
</evidence>
<proteinExistence type="predicted"/>
<keyword evidence="3" id="KW-1185">Reference proteome</keyword>
<name>A0ABS1TZY4_9PROT</name>
<reference evidence="2 3" key="1">
    <citation type="submission" date="2021-01" db="EMBL/GenBank/DDBJ databases">
        <title>Belnapia mucosa sp. nov. and Belnapia arida sp. nov., isolated from the Tabernas Desert (Almeria, Spain).</title>
        <authorList>
            <person name="Molina-Menor E."/>
            <person name="Vidal-Verdu A."/>
            <person name="Calonge A."/>
            <person name="Satari L."/>
            <person name="Pereto J."/>
            <person name="Porcar M."/>
        </authorList>
    </citation>
    <scope>NUCLEOTIDE SEQUENCE [LARGE SCALE GENOMIC DNA]</scope>
    <source>
        <strain evidence="2 3">T18</strain>
    </source>
</reference>
<dbReference type="Pfam" id="PF01048">
    <property type="entry name" value="PNP_UDP_1"/>
    <property type="match status" value="1"/>
</dbReference>
<dbReference type="Proteomes" id="UP000660885">
    <property type="component" value="Unassembled WGS sequence"/>
</dbReference>
<protein>
    <submittedName>
        <fullName evidence="2">Nucleoside phosphorylase</fullName>
    </submittedName>
</protein>
<feature type="domain" description="Nucleoside phosphorylase" evidence="1">
    <location>
        <begin position="46"/>
        <end position="182"/>
    </location>
</feature>
<sequence>MSAPSILAVVGMQSEAALLPKGLRVVVSGGDPARLRALLQNQPEDITGVLSFGIAGGLDPSLITGDLVVATRVRGPGGAYAADPVWSARLAQRCGARLGMVAGAAGVVGEPSGKRLLRAATGALVVDLETEAAAAFATARRLPFAALRAVADTAEEVLPRAAAVGLTADGRPAAGRVALALLRQPRELPALLVVARRSRAALEALGAVVPRADFTGDTR</sequence>
<comment type="caution">
    <text evidence="2">The sequence shown here is derived from an EMBL/GenBank/DDBJ whole genome shotgun (WGS) entry which is preliminary data.</text>
</comment>
<dbReference type="RefSeq" id="WP_202830971.1">
    <property type="nucleotide sequence ID" value="NZ_JAETWB010000002.1"/>
</dbReference>
<dbReference type="Gene3D" id="3.40.50.1580">
    <property type="entry name" value="Nucleoside phosphorylase domain"/>
    <property type="match status" value="1"/>
</dbReference>
<dbReference type="EMBL" id="JAETWB010000002">
    <property type="protein sequence ID" value="MBL6077805.1"/>
    <property type="molecule type" value="Genomic_DNA"/>
</dbReference>
<evidence type="ECO:0000313" key="3">
    <source>
        <dbReference type="Proteomes" id="UP000660885"/>
    </source>
</evidence>
<dbReference type="InterPro" id="IPR035994">
    <property type="entry name" value="Nucleoside_phosphorylase_sf"/>
</dbReference>